<dbReference type="GO" id="GO:0015506">
    <property type="term" value="F:nucleoside:proton symporter activity"/>
    <property type="evidence" value="ECO:0007669"/>
    <property type="project" value="TreeGrafter"/>
</dbReference>
<evidence type="ECO:0000256" key="6">
    <source>
        <dbReference type="ARBA" id="ARBA00023136"/>
    </source>
</evidence>
<feature type="transmembrane region" description="Helical" evidence="7">
    <location>
        <begin position="6"/>
        <end position="23"/>
    </location>
</feature>
<evidence type="ECO:0000313" key="11">
    <source>
        <dbReference type="EMBL" id="ORM95847.1"/>
    </source>
</evidence>
<sequence length="394" mass="42457">MTAILHFLLALVVIFALALLVSHDRKQIRPRFIIQLLLVEAALGWFFLHSASGLAVVSSVGGFFETLLTFAAQGSDFVFGGMSKQGLAFIFLGVLCPIVFISALIGILQHWRILPLLIRLVGTLLSKVNGMGKLESFNAVSTLILGQSENFIAYKGILGDIPAPRLYTMAATAMSTVSLSIVGAYMTMIEAKYVVAALLLNMFSTFIILSIINPTRAQDEEHIALEKLHEDQSFFEMLGEYILAGFKVAMIILAMLIGFIALIAAVNALFAAVFGYSFQQLLGYVFYPFAWLIGIPSADALQAASIMATKLVANEFVAMIELKKVAAEMTPRGLGILSVFLVSFANFASIGIVAGAIKGLNEAQGNVVSRFGWKLVYGSTLVSLLSAAFAGLFI</sequence>
<feature type="domain" description="Nucleoside transporter/FeoB GTPase Gate" evidence="10">
    <location>
        <begin position="91"/>
        <end position="191"/>
    </location>
</feature>
<protein>
    <submittedName>
        <fullName evidence="11">Nucleoside permease</fullName>
    </submittedName>
</protein>
<keyword evidence="6 7" id="KW-0472">Membrane</keyword>
<evidence type="ECO:0000259" key="9">
    <source>
        <dbReference type="Pfam" id="PF07662"/>
    </source>
</evidence>
<dbReference type="EMBL" id="MLJI01000001">
    <property type="protein sequence ID" value="ORM95847.1"/>
    <property type="molecule type" value="Genomic_DNA"/>
</dbReference>
<dbReference type="Pfam" id="PF07670">
    <property type="entry name" value="Gate"/>
    <property type="match status" value="1"/>
</dbReference>
<dbReference type="RefSeq" id="WP_084877983.1">
    <property type="nucleotide sequence ID" value="NZ_JAGGMY010000001.1"/>
</dbReference>
<feature type="transmembrane region" description="Helical" evidence="7">
    <location>
        <begin position="304"/>
        <end position="322"/>
    </location>
</feature>
<keyword evidence="4 7" id="KW-0812">Transmembrane</keyword>
<reference evidence="11 12" key="1">
    <citation type="journal article" date="2017" name="Antonie Van Leeuwenhoek">
        <title>Phylogenomic resolution of the bacterial genus Pantoea and its relationship with Erwinia and Tatumella.</title>
        <authorList>
            <person name="Palmer M."/>
            <person name="Steenkamp E.T."/>
            <person name="Coetzee M.P."/>
            <person name="Chan W.Y."/>
            <person name="van Zyl E."/>
            <person name="De Maayer P."/>
            <person name="Coutinho T.A."/>
            <person name="Blom J."/>
            <person name="Smits T.H."/>
            <person name="Duffy B."/>
            <person name="Venter S.N."/>
        </authorList>
    </citation>
    <scope>NUCLEOTIDE SEQUENCE [LARGE SCALE GENOMIC DNA]</scope>
    <source>
        <strain evidence="11 12">LMG 2657</strain>
    </source>
</reference>
<evidence type="ECO:0000256" key="5">
    <source>
        <dbReference type="ARBA" id="ARBA00022989"/>
    </source>
</evidence>
<dbReference type="GO" id="GO:0015213">
    <property type="term" value="F:uridine transmembrane transporter activity"/>
    <property type="evidence" value="ECO:0007669"/>
    <property type="project" value="TreeGrafter"/>
</dbReference>
<gene>
    <name evidence="11" type="ORF">HA50_20145</name>
</gene>
<proteinExistence type="inferred from homology"/>
<feature type="domain" description="Concentrative nucleoside transporter C-terminal" evidence="9">
    <location>
        <begin position="193"/>
        <end position="391"/>
    </location>
</feature>
<keyword evidence="3" id="KW-1003">Cell membrane</keyword>
<keyword evidence="12" id="KW-1185">Reference proteome</keyword>
<evidence type="ECO:0000256" key="3">
    <source>
        <dbReference type="ARBA" id="ARBA00022475"/>
    </source>
</evidence>
<evidence type="ECO:0000256" key="4">
    <source>
        <dbReference type="ARBA" id="ARBA00022692"/>
    </source>
</evidence>
<dbReference type="InterPro" id="IPR008276">
    <property type="entry name" value="C_nuclsd_transpt"/>
</dbReference>
<evidence type="ECO:0000256" key="2">
    <source>
        <dbReference type="ARBA" id="ARBA00009033"/>
    </source>
</evidence>
<evidence type="ECO:0000259" key="8">
    <source>
        <dbReference type="Pfam" id="PF01773"/>
    </source>
</evidence>
<dbReference type="Proteomes" id="UP000193749">
    <property type="component" value="Unassembled WGS sequence"/>
</dbReference>
<organism evidence="11 12">
    <name type="scientific">Pantoea cypripedii</name>
    <name type="common">Pectobacterium cypripedii</name>
    <name type="synonym">Erwinia cypripedii</name>
    <dbReference type="NCBI Taxonomy" id="55209"/>
    <lineage>
        <taxon>Bacteria</taxon>
        <taxon>Pseudomonadati</taxon>
        <taxon>Pseudomonadota</taxon>
        <taxon>Gammaproteobacteria</taxon>
        <taxon>Enterobacterales</taxon>
        <taxon>Erwiniaceae</taxon>
        <taxon>Pantoea</taxon>
    </lineage>
</organism>
<feature type="transmembrane region" description="Helical" evidence="7">
    <location>
        <begin position="375"/>
        <end position="393"/>
    </location>
</feature>
<dbReference type="STRING" id="55209.HA50_20145"/>
<keyword evidence="5 7" id="KW-1133">Transmembrane helix</keyword>
<dbReference type="InterPro" id="IPR011642">
    <property type="entry name" value="Gate_dom"/>
</dbReference>
<dbReference type="PANTHER" id="PTHR10590">
    <property type="entry name" value="SODIUM/NUCLEOSIDE COTRANSPORTER"/>
    <property type="match status" value="1"/>
</dbReference>
<feature type="transmembrane region" description="Helical" evidence="7">
    <location>
        <begin position="193"/>
        <end position="212"/>
    </location>
</feature>
<dbReference type="AlphaFoldDB" id="A0A1X1F137"/>
<feature type="transmembrane region" description="Helical" evidence="7">
    <location>
        <begin position="86"/>
        <end position="108"/>
    </location>
</feature>
<comment type="similarity">
    <text evidence="2">Belongs to the concentrative nucleoside transporter (CNT) (TC 2.A.41) family.</text>
</comment>
<dbReference type="InterPro" id="IPR002668">
    <property type="entry name" value="CNT_N_dom"/>
</dbReference>
<name>A0A1X1F137_PANCY</name>
<feature type="transmembrane region" description="Helical" evidence="7">
    <location>
        <begin position="241"/>
        <end position="274"/>
    </location>
</feature>
<dbReference type="GO" id="GO:0015212">
    <property type="term" value="F:cytidine transmembrane transporter activity"/>
    <property type="evidence" value="ECO:0007669"/>
    <property type="project" value="TreeGrafter"/>
</dbReference>
<dbReference type="PANTHER" id="PTHR10590:SF21">
    <property type="entry name" value="NUCLEOSIDE PERMEASE NUPC"/>
    <property type="match status" value="1"/>
</dbReference>
<dbReference type="Pfam" id="PF07662">
    <property type="entry name" value="Nucleos_tra2_C"/>
    <property type="match status" value="1"/>
</dbReference>
<evidence type="ECO:0000256" key="7">
    <source>
        <dbReference type="SAM" id="Phobius"/>
    </source>
</evidence>
<comment type="caution">
    <text evidence="11">The sequence shown here is derived from an EMBL/GenBank/DDBJ whole genome shotgun (WGS) entry which is preliminary data.</text>
</comment>
<feature type="transmembrane region" description="Helical" evidence="7">
    <location>
        <begin position="334"/>
        <end position="355"/>
    </location>
</feature>
<dbReference type="OrthoDB" id="9766455at2"/>
<feature type="domain" description="Concentrative nucleoside transporter N-terminal" evidence="8">
    <location>
        <begin position="10"/>
        <end position="82"/>
    </location>
</feature>
<dbReference type="GO" id="GO:0005886">
    <property type="term" value="C:plasma membrane"/>
    <property type="evidence" value="ECO:0007669"/>
    <property type="project" value="UniProtKB-SubCell"/>
</dbReference>
<comment type="subcellular location">
    <subcellularLocation>
        <location evidence="1">Cell membrane</location>
        <topology evidence="1">Multi-pass membrane protein</topology>
    </subcellularLocation>
</comment>
<feature type="transmembrane region" description="Helical" evidence="7">
    <location>
        <begin position="281"/>
        <end position="298"/>
    </location>
</feature>
<evidence type="ECO:0000256" key="1">
    <source>
        <dbReference type="ARBA" id="ARBA00004651"/>
    </source>
</evidence>
<dbReference type="Pfam" id="PF01773">
    <property type="entry name" value="Nucleos_tra2_N"/>
    <property type="match status" value="1"/>
</dbReference>
<accession>A0A1X1F137</accession>
<feature type="transmembrane region" description="Helical" evidence="7">
    <location>
        <begin position="32"/>
        <end position="48"/>
    </location>
</feature>
<dbReference type="InterPro" id="IPR011657">
    <property type="entry name" value="CNT_C_dom"/>
</dbReference>
<evidence type="ECO:0000313" key="12">
    <source>
        <dbReference type="Proteomes" id="UP000193749"/>
    </source>
</evidence>
<evidence type="ECO:0000259" key="10">
    <source>
        <dbReference type="Pfam" id="PF07670"/>
    </source>
</evidence>